<accession>A0A892IDS2</accession>
<reference evidence="2 3" key="1">
    <citation type="submission" date="2021-02" db="EMBL/GenBank/DDBJ databases">
        <title>FDA dAtabase for Regulatory Grade micrObial Sequences (FDA-ARGOS): Supporting development and validation of Infectious Disease Dx tests.</title>
        <authorList>
            <person name="Minogue T."/>
            <person name="Wolcott M."/>
            <person name="Wasieloski L."/>
            <person name="Aguilar W."/>
            <person name="Moore D."/>
            <person name="Jaissle J."/>
            <person name="Tallon L."/>
            <person name="Sadzewicz L."/>
            <person name="Zhao X."/>
            <person name="Boylan J."/>
            <person name="Ott S."/>
            <person name="Bowen H."/>
            <person name="Vavikolanu K."/>
            <person name="Mehta A."/>
            <person name="Aluvathingal J."/>
            <person name="Nadendla S."/>
            <person name="Yan Y."/>
            <person name="Sichtig H."/>
        </authorList>
    </citation>
    <scope>NUCLEOTIDE SEQUENCE [LARGE SCALE GENOMIC DNA]</scope>
    <source>
        <strain evidence="2 3">FDAARGOS_1272</strain>
    </source>
</reference>
<name>A0A892IDS2_9BURK</name>
<organism evidence="2 3">
    <name type="scientific">Burkholderia dolosa</name>
    <dbReference type="NCBI Taxonomy" id="152500"/>
    <lineage>
        <taxon>Bacteria</taxon>
        <taxon>Pseudomonadati</taxon>
        <taxon>Pseudomonadota</taxon>
        <taxon>Betaproteobacteria</taxon>
        <taxon>Burkholderiales</taxon>
        <taxon>Burkholderiaceae</taxon>
        <taxon>Burkholderia</taxon>
        <taxon>Burkholderia cepacia complex</taxon>
    </lineage>
</organism>
<dbReference type="EMBL" id="CP069483">
    <property type="protein sequence ID" value="QRO79531.1"/>
    <property type="molecule type" value="Genomic_DNA"/>
</dbReference>
<gene>
    <name evidence="2" type="ORF">I6K02_23640</name>
</gene>
<keyword evidence="3" id="KW-1185">Reference proteome</keyword>
<feature type="compositionally biased region" description="Basic and acidic residues" evidence="1">
    <location>
        <begin position="215"/>
        <end position="225"/>
    </location>
</feature>
<evidence type="ECO:0000313" key="3">
    <source>
        <dbReference type="Proteomes" id="UP000625568"/>
    </source>
</evidence>
<dbReference type="GeneID" id="93129410"/>
<proteinExistence type="predicted"/>
<evidence type="ECO:0000313" key="2">
    <source>
        <dbReference type="EMBL" id="QRO79531.1"/>
    </source>
</evidence>
<feature type="region of interest" description="Disordered" evidence="1">
    <location>
        <begin position="168"/>
        <end position="228"/>
    </location>
</feature>
<protein>
    <recommendedName>
        <fullName evidence="4">ATP-dependent serine protease</fullName>
    </recommendedName>
</protein>
<dbReference type="Proteomes" id="UP000625568">
    <property type="component" value="Chromosome 2"/>
</dbReference>
<dbReference type="RefSeq" id="WP_035974496.1">
    <property type="nucleotide sequence ID" value="NZ_CABVPR010000002.1"/>
</dbReference>
<evidence type="ECO:0000256" key="1">
    <source>
        <dbReference type="SAM" id="MobiDB-lite"/>
    </source>
</evidence>
<dbReference type="AlphaFoldDB" id="A0A892IDS2"/>
<sequence>MRILLNRKARMRDTLRGVLTLRADARRAAGTHCPQCGFTAFHALERCPACGLRNRRFEPPRMQPDDAYDVPPVHPLDAWSSRIARAVRDAALRRPRASSAPLLSILTLVLLVGGYVTADRVCKADPVCRGPDAPDAAATGRELHAADGPTWPVVPVPVYPFRAVDTKQAAADRNGGPDANARTADRNARAEAVSARNAPTARAPEKSRAGSVRVADWKGGRDQARHTRAVRRVSAHVGHGRRAASSDAELAKIYRGH</sequence>
<evidence type="ECO:0008006" key="4">
    <source>
        <dbReference type="Google" id="ProtNLM"/>
    </source>
</evidence>